<accession>A0A5D3YPK9</accession>
<keyword evidence="3" id="KW-1185">Reference proteome</keyword>
<gene>
    <name evidence="2" type="ORF">LX73_0267</name>
</gene>
<feature type="domain" description="Acyl-protein synthetase LuxE" evidence="1">
    <location>
        <begin position="183"/>
        <end position="345"/>
    </location>
</feature>
<sequence>MVSETMTNWSNFIFSDDIVFEEKVYRLFKYQLEYNPVYQRYYEALGQFPDKDLCHPEYCADFNSISQNDITKIPLLPIKAFKDTIVTTQPDQEADLTFKSSGTSGMQRSVHKVVDEELYKQSLLEGFKQFYGLDNTVIWGYTPGYADNSHSSLIYMIQQLINEDDSGLSCFLPLDEPLDKDAVEKVRESGRQLILFGAAFGLLDLLETNKVTLPSNSIVIETGGMKTHRREISRKQMHQKLSEGFGLDDSRIHSEYGMAELLSQAYTTGGQWFHTVPWMQVQIRNPENPAEVLPPHKEGLIGIIDLANVYSCPFLLTGDKGLRDRKGRFKVMGRWNPKDLRGCNFLIYED</sequence>
<evidence type="ECO:0000313" key="2">
    <source>
        <dbReference type="EMBL" id="TYP94973.1"/>
    </source>
</evidence>
<dbReference type="GO" id="GO:0008218">
    <property type="term" value="P:bioluminescence"/>
    <property type="evidence" value="ECO:0007669"/>
    <property type="project" value="InterPro"/>
</dbReference>
<dbReference type="InterPro" id="IPR042099">
    <property type="entry name" value="ANL_N_sf"/>
</dbReference>
<dbReference type="Pfam" id="PF04443">
    <property type="entry name" value="LuxE"/>
    <property type="match status" value="1"/>
</dbReference>
<comment type="caution">
    <text evidence="2">The sequence shown here is derived from an EMBL/GenBank/DDBJ whole genome shotgun (WGS) entry which is preliminary data.</text>
</comment>
<protein>
    <submittedName>
        <fullName evidence="2">Acyl-protein synthetase, LuxE</fullName>
    </submittedName>
</protein>
<proteinExistence type="predicted"/>
<dbReference type="AlphaFoldDB" id="A0A5D3YPK9"/>
<dbReference type="RefSeq" id="WP_246138143.1">
    <property type="nucleotide sequence ID" value="NZ_VNHY01000001.1"/>
</dbReference>
<dbReference type="Gene3D" id="3.40.50.12780">
    <property type="entry name" value="N-terminal domain of ligase-like"/>
    <property type="match status" value="1"/>
</dbReference>
<dbReference type="EMBL" id="VNHY01000001">
    <property type="protein sequence ID" value="TYP94973.1"/>
    <property type="molecule type" value="Genomic_DNA"/>
</dbReference>
<dbReference type="GO" id="GO:0047474">
    <property type="term" value="F:long-chain fatty acid--protein ligase activity"/>
    <property type="evidence" value="ECO:0007669"/>
    <property type="project" value="InterPro"/>
</dbReference>
<reference evidence="2 3" key="1">
    <citation type="submission" date="2019-07" db="EMBL/GenBank/DDBJ databases">
        <title>Genomic Encyclopedia of Archaeal and Bacterial Type Strains, Phase II (KMG-II): from individual species to whole genera.</title>
        <authorList>
            <person name="Goeker M."/>
        </authorList>
    </citation>
    <scope>NUCLEOTIDE SEQUENCE [LARGE SCALE GENOMIC DNA]</scope>
    <source>
        <strain evidence="2 3">DSM 21935</strain>
    </source>
</reference>
<evidence type="ECO:0000313" key="3">
    <source>
        <dbReference type="Proteomes" id="UP000324595"/>
    </source>
</evidence>
<dbReference type="Proteomes" id="UP000324595">
    <property type="component" value="Unassembled WGS sequence"/>
</dbReference>
<evidence type="ECO:0000259" key="1">
    <source>
        <dbReference type="Pfam" id="PF04443"/>
    </source>
</evidence>
<organism evidence="2 3">
    <name type="scientific">Fodinibius salinus</name>
    <dbReference type="NCBI Taxonomy" id="860790"/>
    <lineage>
        <taxon>Bacteria</taxon>
        <taxon>Pseudomonadati</taxon>
        <taxon>Balneolota</taxon>
        <taxon>Balneolia</taxon>
        <taxon>Balneolales</taxon>
        <taxon>Balneolaceae</taxon>
        <taxon>Fodinibius</taxon>
    </lineage>
</organism>
<name>A0A5D3YPK9_9BACT</name>
<dbReference type="InterPro" id="IPR007534">
    <property type="entry name" value="LuxE"/>
</dbReference>
<dbReference type="SUPFAM" id="SSF56801">
    <property type="entry name" value="Acetyl-CoA synthetase-like"/>
    <property type="match status" value="1"/>
</dbReference>